<name>A0AA40FLU8_9HYME</name>
<organism evidence="2 3">
    <name type="scientific">Melipona bicolor</name>
    <dbReference type="NCBI Taxonomy" id="60889"/>
    <lineage>
        <taxon>Eukaryota</taxon>
        <taxon>Metazoa</taxon>
        <taxon>Ecdysozoa</taxon>
        <taxon>Arthropoda</taxon>
        <taxon>Hexapoda</taxon>
        <taxon>Insecta</taxon>
        <taxon>Pterygota</taxon>
        <taxon>Neoptera</taxon>
        <taxon>Endopterygota</taxon>
        <taxon>Hymenoptera</taxon>
        <taxon>Apocrita</taxon>
        <taxon>Aculeata</taxon>
        <taxon>Apoidea</taxon>
        <taxon>Anthophila</taxon>
        <taxon>Apidae</taxon>
        <taxon>Melipona</taxon>
    </lineage>
</organism>
<reference evidence="2" key="1">
    <citation type="submission" date="2021-10" db="EMBL/GenBank/DDBJ databases">
        <title>Melipona bicolor Genome sequencing and assembly.</title>
        <authorList>
            <person name="Araujo N.S."/>
            <person name="Arias M.C."/>
        </authorList>
    </citation>
    <scope>NUCLEOTIDE SEQUENCE</scope>
    <source>
        <strain evidence="2">USP_2M_L1-L4_2017</strain>
        <tissue evidence="2">Whole body</tissue>
    </source>
</reference>
<sequence length="127" mass="13883">MRGSTVGRERRRPNYDLSKTDSPTRKNAARRKPFPLPPGGQATAAATRQVIYSFLAWSPSTGVKSLPLGQLDSSPPKERSVGSLEIIFTDCNIGNDDSCTLAIKQKSAGYPQLPENYSIPCRSDEKL</sequence>
<protein>
    <submittedName>
        <fullName evidence="2">Uncharacterized protein</fullName>
    </submittedName>
</protein>
<evidence type="ECO:0000256" key="1">
    <source>
        <dbReference type="SAM" id="MobiDB-lite"/>
    </source>
</evidence>
<accession>A0AA40FLU8</accession>
<comment type="caution">
    <text evidence="2">The sequence shown here is derived from an EMBL/GenBank/DDBJ whole genome shotgun (WGS) entry which is preliminary data.</text>
</comment>
<dbReference type="Proteomes" id="UP001177670">
    <property type="component" value="Unassembled WGS sequence"/>
</dbReference>
<dbReference type="AlphaFoldDB" id="A0AA40FLU8"/>
<evidence type="ECO:0000313" key="2">
    <source>
        <dbReference type="EMBL" id="KAK1121116.1"/>
    </source>
</evidence>
<feature type="compositionally biased region" description="Basic and acidic residues" evidence="1">
    <location>
        <begin position="12"/>
        <end position="24"/>
    </location>
</feature>
<proteinExistence type="predicted"/>
<evidence type="ECO:0000313" key="3">
    <source>
        <dbReference type="Proteomes" id="UP001177670"/>
    </source>
</evidence>
<feature type="region of interest" description="Disordered" evidence="1">
    <location>
        <begin position="1"/>
        <end position="42"/>
    </location>
</feature>
<gene>
    <name evidence="2" type="ORF">K0M31_010895</name>
</gene>
<keyword evidence="3" id="KW-1185">Reference proteome</keyword>
<dbReference type="EMBL" id="JAHYIQ010000028">
    <property type="protein sequence ID" value="KAK1121116.1"/>
    <property type="molecule type" value="Genomic_DNA"/>
</dbReference>